<gene>
    <name evidence="3" type="ORF">GCM10010185_43990</name>
</gene>
<evidence type="ECO:0000313" key="3">
    <source>
        <dbReference type="EMBL" id="GGP66466.1"/>
    </source>
</evidence>
<dbReference type="PANTHER" id="PTHR21064:SF6">
    <property type="entry name" value="AMINOGLYCOSIDE PHOSPHOTRANSFERASE DOMAIN-CONTAINING PROTEIN"/>
    <property type="match status" value="1"/>
</dbReference>
<dbReference type="Pfam" id="PF01636">
    <property type="entry name" value="APH"/>
    <property type="match status" value="1"/>
</dbReference>
<dbReference type="RefSeq" id="WP_189225186.1">
    <property type="nucleotide sequence ID" value="NZ_BMRG01000009.1"/>
</dbReference>
<comment type="similarity">
    <text evidence="1">Belongs to the pseudomonas-type ThrB family.</text>
</comment>
<dbReference type="AlphaFoldDB" id="A0A918ARK0"/>
<reference evidence="3" key="1">
    <citation type="journal article" date="2014" name="Int. J. Syst. Evol. Microbiol.">
        <title>Complete genome sequence of Corynebacterium casei LMG S-19264T (=DSM 44701T), isolated from a smear-ripened cheese.</title>
        <authorList>
            <consortium name="US DOE Joint Genome Institute (JGI-PGF)"/>
            <person name="Walter F."/>
            <person name="Albersmeier A."/>
            <person name="Kalinowski J."/>
            <person name="Ruckert C."/>
        </authorList>
    </citation>
    <scope>NUCLEOTIDE SEQUENCE</scope>
    <source>
        <strain evidence="3">JCM 3313</strain>
    </source>
</reference>
<dbReference type="PANTHER" id="PTHR21064">
    <property type="entry name" value="AMINOGLYCOSIDE PHOSPHOTRANSFERASE DOMAIN-CONTAINING PROTEIN-RELATED"/>
    <property type="match status" value="1"/>
</dbReference>
<sequence>MATYTSLDDIDIRAFARDYGLSDPRLEPLAGGAANSSFLVRSELGQHVLTVLDNHDMSSAVVVARLMRALVERGVPTTEVVPDARGRLVSVVGGKPAVLKRWIDGTVLDPLPDRLLPEAGKVLATLHEVPTGLPGLPSGTRRLSADQRHRIGDFADRDFSLWLTGRLARVRAEDVHRVPVVAHGDLFADNVIVRPDASLAVIDWETASLDDPLLDLGMAVVGLARTGDRLPAGRAEALIAGYTSVRPLTADELAAVPTAIEHAALIIAFHRYYRHNVRFPNPDRADSHQEIVRFVHELADFRPVPVGTGA</sequence>
<organism evidence="3 4">
    <name type="scientific">Saccharothrix coeruleofusca</name>
    <dbReference type="NCBI Taxonomy" id="33919"/>
    <lineage>
        <taxon>Bacteria</taxon>
        <taxon>Bacillati</taxon>
        <taxon>Actinomycetota</taxon>
        <taxon>Actinomycetes</taxon>
        <taxon>Pseudonocardiales</taxon>
        <taxon>Pseudonocardiaceae</taxon>
        <taxon>Saccharothrix</taxon>
    </lineage>
</organism>
<keyword evidence="4" id="KW-1185">Reference proteome</keyword>
<dbReference type="SUPFAM" id="SSF56112">
    <property type="entry name" value="Protein kinase-like (PK-like)"/>
    <property type="match status" value="1"/>
</dbReference>
<dbReference type="Gene3D" id="3.90.1200.10">
    <property type="match status" value="1"/>
</dbReference>
<evidence type="ECO:0000313" key="4">
    <source>
        <dbReference type="Proteomes" id="UP000639606"/>
    </source>
</evidence>
<reference evidence="3" key="2">
    <citation type="submission" date="2020-09" db="EMBL/GenBank/DDBJ databases">
        <authorList>
            <person name="Sun Q."/>
            <person name="Ohkuma M."/>
        </authorList>
    </citation>
    <scope>NUCLEOTIDE SEQUENCE</scope>
    <source>
        <strain evidence="3">JCM 3313</strain>
    </source>
</reference>
<dbReference type="GO" id="GO:0004413">
    <property type="term" value="F:homoserine kinase activity"/>
    <property type="evidence" value="ECO:0007669"/>
    <property type="project" value="TreeGrafter"/>
</dbReference>
<dbReference type="Gene3D" id="3.30.200.20">
    <property type="entry name" value="Phosphorylase Kinase, domain 1"/>
    <property type="match status" value="1"/>
</dbReference>
<feature type="domain" description="Aminoglycoside phosphotransferase" evidence="2">
    <location>
        <begin position="26"/>
        <end position="248"/>
    </location>
</feature>
<accession>A0A918ARK0</accession>
<protein>
    <recommendedName>
        <fullName evidence="2">Aminoglycoside phosphotransferase domain-containing protein</fullName>
    </recommendedName>
</protein>
<dbReference type="EMBL" id="BMRG01000009">
    <property type="protein sequence ID" value="GGP66466.1"/>
    <property type="molecule type" value="Genomic_DNA"/>
</dbReference>
<dbReference type="InterPro" id="IPR050249">
    <property type="entry name" value="Pseudomonas-type_ThrB"/>
</dbReference>
<evidence type="ECO:0000256" key="1">
    <source>
        <dbReference type="ARBA" id="ARBA00038240"/>
    </source>
</evidence>
<dbReference type="GO" id="GO:0009088">
    <property type="term" value="P:threonine biosynthetic process"/>
    <property type="evidence" value="ECO:0007669"/>
    <property type="project" value="TreeGrafter"/>
</dbReference>
<name>A0A918ARK0_9PSEU</name>
<dbReference type="InterPro" id="IPR002575">
    <property type="entry name" value="Aminoglycoside_PTrfase"/>
</dbReference>
<dbReference type="InterPro" id="IPR011009">
    <property type="entry name" value="Kinase-like_dom_sf"/>
</dbReference>
<evidence type="ECO:0000259" key="2">
    <source>
        <dbReference type="Pfam" id="PF01636"/>
    </source>
</evidence>
<dbReference type="Proteomes" id="UP000639606">
    <property type="component" value="Unassembled WGS sequence"/>
</dbReference>
<comment type="caution">
    <text evidence="3">The sequence shown here is derived from an EMBL/GenBank/DDBJ whole genome shotgun (WGS) entry which is preliminary data.</text>
</comment>
<proteinExistence type="inferred from homology"/>